<dbReference type="EMBL" id="MW353139">
    <property type="protein sequence ID" value="QQL09523.1"/>
    <property type="molecule type" value="Genomic_DNA"/>
</dbReference>
<dbReference type="EMBL" id="MW353126">
    <property type="protein sequence ID" value="QQL08549.1"/>
    <property type="molecule type" value="Genomic_DNA"/>
</dbReference>
<evidence type="ECO:0000313" key="16">
    <source>
        <dbReference type="EMBL" id="QQL09449.1"/>
    </source>
</evidence>
<dbReference type="EMBL" id="KY057364">
    <property type="protein sequence ID" value="ARE29877.1"/>
    <property type="molecule type" value="Genomic_DNA"/>
</dbReference>
<evidence type="ECO:0000256" key="5">
    <source>
        <dbReference type="ARBA" id="ARBA00022562"/>
    </source>
</evidence>
<dbReference type="GO" id="GO:0044204">
    <property type="term" value="C:host cell nuclear matrix"/>
    <property type="evidence" value="ECO:0007669"/>
    <property type="project" value="UniProtKB-SubCell"/>
</dbReference>
<evidence type="ECO:0000313" key="15">
    <source>
        <dbReference type="EMBL" id="QQL09299.1"/>
    </source>
</evidence>
<dbReference type="EMBL" id="MW353138">
    <property type="protein sequence ID" value="QQL09449.1"/>
    <property type="molecule type" value="Genomic_DNA"/>
</dbReference>
<reference evidence="11" key="4">
    <citation type="journal article" date="2020" name="Viruses">
        <title>Phylogenomic Analysis of Global Isolates of Canid Alphaherpesvirus 1.</title>
        <authorList>
            <person name="Lewin A.C."/>
            <person name="Coghill L.M."/>
            <person name="Mironovich M."/>
            <person name="Liu C.C."/>
            <person name="Carter R.T."/>
            <person name="Ledbetter E.C."/>
        </authorList>
    </citation>
    <scope>NUCLEOTIDE SEQUENCE</scope>
    <source>
        <strain evidence="15">ELAL-12</strain>
        <strain evidence="16">ELAL-13</strain>
        <strain evidence="17">ELAL-15</strain>
        <strain evidence="11">ELAL-2</strain>
        <strain evidence="13">ELAL-6</strain>
        <strain evidence="14">ELAL-8</strain>
    </source>
</reference>
<dbReference type="EMBL" id="MW353130">
    <property type="protein sequence ID" value="QQL08849.1"/>
    <property type="molecule type" value="Genomic_DNA"/>
</dbReference>
<dbReference type="EMBL" id="MW353136">
    <property type="protein sequence ID" value="QQL09300.1"/>
    <property type="molecule type" value="Genomic_DNA"/>
</dbReference>
<dbReference type="GO" id="GO:0019033">
    <property type="term" value="C:viral tegument"/>
    <property type="evidence" value="ECO:0007669"/>
    <property type="project" value="UniProtKB-SubCell"/>
</dbReference>
<organism evidence="8">
    <name type="scientific">Canid alphaherpesvirus 1</name>
    <dbReference type="NCBI Taxonomy" id="170325"/>
    <lineage>
        <taxon>Viruses</taxon>
        <taxon>Duplodnaviria</taxon>
        <taxon>Heunggongvirae</taxon>
        <taxon>Peploviricota</taxon>
        <taxon>Herviviricetes</taxon>
        <taxon>Herpesvirales</taxon>
        <taxon>Orthoherpesviridae</taxon>
        <taxon>Alphaherpesvirinae</taxon>
        <taxon>Varicellovirus</taxon>
        <taxon>Varicellovirus canidalpha1</taxon>
    </lineage>
</organism>
<evidence type="ECO:0000313" key="14">
    <source>
        <dbReference type="EMBL" id="QQL08999.1"/>
    </source>
</evidence>
<evidence type="ECO:0000256" key="1">
    <source>
        <dbReference type="ARBA" id="ARBA00004428"/>
    </source>
</evidence>
<keyword evidence="6" id="KW-0920">Virion tegument</keyword>
<evidence type="ECO:0000313" key="10">
    <source>
        <dbReference type="EMBL" id="ARE29877.1"/>
    </source>
</evidence>
<dbReference type="EMBL" id="MW353130">
    <property type="protein sequence ID" value="QQL08848.1"/>
    <property type="molecule type" value="Genomic_DNA"/>
</dbReference>
<evidence type="ECO:0000313" key="12">
    <source>
        <dbReference type="EMBL" id="QQL08549.1"/>
    </source>
</evidence>
<evidence type="ECO:0000313" key="8">
    <source>
        <dbReference type="EMBL" id="ALL25939.1"/>
    </source>
</evidence>
<sequence>MSSKLLTSISPLSLSDIDDSIYPLRYDPPSHIASLPRTVATIFSSIKSASMEAFRAAREGSPPPSSIWTEIFIRFREIYKRYCTTNTASHPADALRRMVGEYILELQDQPFSHHDLNKRLLYCAYWCCLGHASTCSSSSLYEQVCCRFFTSFGAGEVPPYESIRYWNTLYGFASEDPEFFVRNAAAAVYLKNKNL</sequence>
<name>A0A172DSE0_9ALPH</name>
<evidence type="ECO:0000313" key="11">
    <source>
        <dbReference type="EMBL" id="QQL08548.1"/>
    </source>
</evidence>
<comment type="similarity">
    <text evidence="3">Belongs to the herpesviridae US10 family.</text>
</comment>
<accession>A0A172DSE0</accession>
<reference evidence="8" key="2">
    <citation type="journal article" date="2016" name="PLoS ONE">
        <title>Genome Sequence of Canine Herpesvirus.</title>
        <authorList>
            <person name="Papageorgiou K.V."/>
            <person name="Suarez N.M."/>
            <person name="Wilkie G.S."/>
            <person name="McDonald M."/>
            <person name="Graham E.M."/>
            <person name="Davison A.J."/>
        </authorList>
    </citation>
    <scope>NUCLEOTIDE SEQUENCE</scope>
    <source>
        <strain evidence="8">V1154</strain>
    </source>
</reference>
<dbReference type="EMBL" id="MW353139">
    <property type="protein sequence ID" value="QQL09524.1"/>
    <property type="molecule type" value="Genomic_DNA"/>
</dbReference>
<dbReference type="EMBL" id="MW353132">
    <property type="protein sequence ID" value="QQL09000.1"/>
    <property type="molecule type" value="Genomic_DNA"/>
</dbReference>
<comment type="subcellular location">
    <subcellularLocation>
        <location evidence="1">Host nucleus matrix</location>
    </subcellularLocation>
    <subcellularLocation>
        <location evidence="2">Virion tegument</location>
    </subcellularLocation>
</comment>
<keyword evidence="7" id="KW-0946">Virion</keyword>
<gene>
    <name evidence="8" type="primary">US10</name>
    <name evidence="10" type="synonym">US10_1</name>
    <name evidence="11" type="ORF">A8B60_gp63</name>
    <name evidence="12" type="ORF">A8B60_gp74</name>
</gene>
<evidence type="ECO:0000313" key="13">
    <source>
        <dbReference type="EMBL" id="QQL08848.1"/>
    </source>
</evidence>
<evidence type="ECO:0000256" key="3">
    <source>
        <dbReference type="ARBA" id="ARBA00005815"/>
    </source>
</evidence>
<evidence type="ECO:0000313" key="17">
    <source>
        <dbReference type="EMBL" id="QQL09523.1"/>
    </source>
</evidence>
<evidence type="ECO:0000313" key="9">
    <source>
        <dbReference type="EMBL" id="ARE29866.1"/>
    </source>
</evidence>
<evidence type="ECO:0000256" key="4">
    <source>
        <dbReference type="ARBA" id="ARBA00015193"/>
    </source>
</evidence>
<dbReference type="EMBL" id="MW353126">
    <property type="protein sequence ID" value="QQL08548.1"/>
    <property type="molecule type" value="Genomic_DNA"/>
</dbReference>
<dbReference type="EMBL" id="MW353132">
    <property type="protein sequence ID" value="QQL08999.1"/>
    <property type="molecule type" value="Genomic_DNA"/>
</dbReference>
<reference evidence="9" key="3">
    <citation type="journal article" date="2018" name="Aust. Vet. J.">
        <title>Genome sequence of an Australian strain of canid alphaherpesvirus 1.</title>
        <authorList>
            <person name="Sarker S."/>
            <person name="Das S."/>
            <person name="Helbig K."/>
            <person name="Peters A."/>
            <person name="Raidal S.R."/>
        </authorList>
    </citation>
    <scope>NUCLEOTIDE SEQUENCE</scope>
    <source>
        <strain evidence="9">15-4016-NSW</strain>
    </source>
</reference>
<dbReference type="EMBL" id="KT819631">
    <property type="protein sequence ID" value="ALL25950.1"/>
    <property type="molecule type" value="Genomic_DNA"/>
</dbReference>
<evidence type="ECO:0000256" key="7">
    <source>
        <dbReference type="ARBA" id="ARBA00022844"/>
    </source>
</evidence>
<dbReference type="OrthoDB" id="20125at10239"/>
<dbReference type="PRINTS" id="PR00957">
    <property type="entry name" value="GENE66"/>
</dbReference>
<protein>
    <recommendedName>
        <fullName evidence="4">Virion protein US10 homolog</fullName>
    </recommendedName>
</protein>
<dbReference type="GO" id="GO:0008270">
    <property type="term" value="F:zinc ion binding"/>
    <property type="evidence" value="ECO:0007669"/>
    <property type="project" value="InterPro"/>
</dbReference>
<dbReference type="EMBL" id="KY057364">
    <property type="protein sequence ID" value="ARE29866.1"/>
    <property type="molecule type" value="Genomic_DNA"/>
</dbReference>
<dbReference type="EMBL" id="MW353138">
    <property type="protein sequence ID" value="QQL09450.1"/>
    <property type="molecule type" value="Genomic_DNA"/>
</dbReference>
<evidence type="ECO:0000256" key="6">
    <source>
        <dbReference type="ARBA" id="ARBA00022580"/>
    </source>
</evidence>
<dbReference type="EMBL" id="KT819631">
    <property type="protein sequence ID" value="ALL25939.1"/>
    <property type="molecule type" value="Genomic_DNA"/>
</dbReference>
<dbReference type="InterPro" id="IPR000714">
    <property type="entry name" value="EHV_Unk"/>
</dbReference>
<dbReference type="EMBL" id="MW353136">
    <property type="protein sequence ID" value="QQL09299.1"/>
    <property type="molecule type" value="Genomic_DNA"/>
</dbReference>
<proteinExistence type="inferred from homology"/>
<evidence type="ECO:0000256" key="2">
    <source>
        <dbReference type="ARBA" id="ARBA00004535"/>
    </source>
</evidence>
<keyword evidence="5" id="KW-1048">Host nucleus</keyword>
<dbReference type="Pfam" id="PF02053">
    <property type="entry name" value="Gene66"/>
    <property type="match status" value="1"/>
</dbReference>
<reference evidence="8" key="1">
    <citation type="submission" date="2015-09" db="EMBL/GenBank/DDBJ databases">
        <authorList>
            <person name="Jackson K.R."/>
            <person name="Lunt B.L."/>
            <person name="Fisher J.N.B."/>
            <person name="Gardner A.V."/>
            <person name="Bailey M.E."/>
            <person name="Deus L.M."/>
            <person name="Earl A.S."/>
            <person name="Gibby P.D."/>
            <person name="Hartmann K.A."/>
            <person name="Liu J.E."/>
            <person name="Manci A.M."/>
            <person name="Nielsen D.A."/>
            <person name="Solomon M.B."/>
            <person name="Breakwell D.P."/>
            <person name="Burnett S.H."/>
            <person name="Grose J.H."/>
        </authorList>
    </citation>
    <scope>NUCLEOTIDE SEQUENCE</scope>
    <source>
        <strain evidence="8">V1154</strain>
    </source>
</reference>